<reference evidence="2" key="1">
    <citation type="submission" date="2025-08" db="UniProtKB">
        <authorList>
            <consortium name="RefSeq"/>
        </authorList>
    </citation>
    <scope>IDENTIFICATION</scope>
    <source>
        <tissue evidence="2">Brain</tissue>
    </source>
</reference>
<dbReference type="AlphaFoldDB" id="A0A8U0UXS5"/>
<protein>
    <submittedName>
        <fullName evidence="2">Uncharacterized protein KIAA0232 homolog isoform X7</fullName>
    </submittedName>
</protein>
<evidence type="ECO:0000313" key="1">
    <source>
        <dbReference type="Proteomes" id="UP000000715"/>
    </source>
</evidence>
<dbReference type="InterPro" id="IPR027871">
    <property type="entry name" value="DUF4603"/>
</dbReference>
<accession>A0A8U0UXS5</accession>
<evidence type="ECO:0000313" key="2">
    <source>
        <dbReference type="RefSeq" id="XP_044931348.1"/>
    </source>
</evidence>
<dbReference type="RefSeq" id="XP_044931348.1">
    <property type="nucleotide sequence ID" value="XM_045075413.1"/>
</dbReference>
<gene>
    <name evidence="2" type="primary">KIAA0232</name>
</gene>
<name>A0A8U0UXS5_MUSPF</name>
<proteinExistence type="predicted"/>
<keyword evidence="1" id="KW-1185">Reference proteome</keyword>
<dbReference type="GeneID" id="101693825"/>
<dbReference type="PANTHER" id="PTHR17611">
    <property type="entry name" value="DNA SEGMENT, CHR 5, ERATO DOI 579, EXPRESSED"/>
    <property type="match status" value="1"/>
</dbReference>
<dbReference type="Proteomes" id="UP000000715">
    <property type="component" value="Unplaced"/>
</dbReference>
<dbReference type="PANTHER" id="PTHR17611:SF3">
    <property type="entry name" value="DNA SEGMENT, CHR 5, ERATO DOI 579, EXPRESSED"/>
    <property type="match status" value="1"/>
</dbReference>
<sequence>MRPVCTVAVDGLPSESSSSSYPGPVSVSEMSLLHALGPVQTWLGQELEKCGIDAMIYTRYVLSLLLHDSYDYDLQEQENDIFLGWERGAYKKWGKSKKKCSDLTLEEMKKQAAVQCLRSASDEVLSGVMEPGRTPGTQDESSGIETLVEELCSRLKDLQSKQGTMKHFHHCLRNQFACRKS</sequence>
<organism evidence="1 2">
    <name type="scientific">Mustela putorius furo</name>
    <name type="common">European domestic ferret</name>
    <name type="synonym">Mustela furo</name>
    <dbReference type="NCBI Taxonomy" id="9669"/>
    <lineage>
        <taxon>Eukaryota</taxon>
        <taxon>Metazoa</taxon>
        <taxon>Chordata</taxon>
        <taxon>Craniata</taxon>
        <taxon>Vertebrata</taxon>
        <taxon>Euteleostomi</taxon>
        <taxon>Mammalia</taxon>
        <taxon>Eutheria</taxon>
        <taxon>Laurasiatheria</taxon>
        <taxon>Carnivora</taxon>
        <taxon>Caniformia</taxon>
        <taxon>Musteloidea</taxon>
        <taxon>Mustelidae</taxon>
        <taxon>Mustelinae</taxon>
        <taxon>Mustela</taxon>
    </lineage>
</organism>
<dbReference type="Pfam" id="PF15376">
    <property type="entry name" value="DUF4603"/>
    <property type="match status" value="2"/>
</dbReference>
<dbReference type="CTD" id="9778"/>